<organism evidence="2 3">
    <name type="scientific">Heligmosomoides polygyrus</name>
    <name type="common">Parasitic roundworm</name>
    <dbReference type="NCBI Taxonomy" id="6339"/>
    <lineage>
        <taxon>Eukaryota</taxon>
        <taxon>Metazoa</taxon>
        <taxon>Ecdysozoa</taxon>
        <taxon>Nematoda</taxon>
        <taxon>Chromadorea</taxon>
        <taxon>Rhabditida</taxon>
        <taxon>Rhabditina</taxon>
        <taxon>Rhabditomorpha</taxon>
        <taxon>Strongyloidea</taxon>
        <taxon>Heligmosomidae</taxon>
        <taxon>Heligmosomoides</taxon>
    </lineage>
</organism>
<dbReference type="AlphaFoldDB" id="A0A183FSF2"/>
<evidence type="ECO:0000313" key="3">
    <source>
        <dbReference type="WBParaSite" id="HPBE_0001087301-mRNA-1"/>
    </source>
</evidence>
<dbReference type="WBParaSite" id="HPBE_0001087301-mRNA-1">
    <property type="protein sequence ID" value="HPBE_0001087301-mRNA-1"/>
    <property type="gene ID" value="HPBE_0001087301"/>
</dbReference>
<sequence>MERANSDERFPARAGVDPNAIRRCPGFILSSGSKNDGDSAREVVLWLVGLLRHVSSNSLRRRPRVFADSSTPPVASAAAAISFAPLPPVATNKGGVSCRSYIKTCGSKVDIQRTPLGTSSATLSCSLLISRPPHSDSEIYFRAQRLRDLRGGLLFCLYGS</sequence>
<evidence type="ECO:0000313" key="2">
    <source>
        <dbReference type="Proteomes" id="UP000050761"/>
    </source>
</evidence>
<accession>A0A3P7YGT7</accession>
<reference evidence="3" key="2">
    <citation type="submission" date="2019-09" db="UniProtKB">
        <authorList>
            <consortium name="WormBaseParasite"/>
        </authorList>
    </citation>
    <scope>IDENTIFICATION</scope>
</reference>
<gene>
    <name evidence="1" type="ORF">HPBE_LOCUS10874</name>
</gene>
<protein>
    <submittedName>
        <fullName evidence="1 3">Uncharacterized protein</fullName>
    </submittedName>
</protein>
<accession>A0A183FSF2</accession>
<evidence type="ECO:0000313" key="1">
    <source>
        <dbReference type="EMBL" id="VDO86641.1"/>
    </source>
</evidence>
<name>A0A183FSF2_HELPZ</name>
<proteinExistence type="predicted"/>
<keyword evidence="2" id="KW-1185">Reference proteome</keyword>
<dbReference type="Proteomes" id="UP000050761">
    <property type="component" value="Unassembled WGS sequence"/>
</dbReference>
<reference evidence="1 2" key="1">
    <citation type="submission" date="2018-11" db="EMBL/GenBank/DDBJ databases">
        <authorList>
            <consortium name="Pathogen Informatics"/>
        </authorList>
    </citation>
    <scope>NUCLEOTIDE SEQUENCE [LARGE SCALE GENOMIC DNA]</scope>
</reference>
<dbReference type="EMBL" id="UZAH01026908">
    <property type="protein sequence ID" value="VDO86641.1"/>
    <property type="molecule type" value="Genomic_DNA"/>
</dbReference>